<name>E6QUR6_9ZZZZ</name>
<evidence type="ECO:0000313" key="1">
    <source>
        <dbReference type="EMBL" id="CBI10989.1"/>
    </source>
</evidence>
<proteinExistence type="predicted"/>
<organism evidence="1">
    <name type="scientific">mine drainage metagenome</name>
    <dbReference type="NCBI Taxonomy" id="410659"/>
    <lineage>
        <taxon>unclassified sequences</taxon>
        <taxon>metagenomes</taxon>
        <taxon>ecological metagenomes</taxon>
    </lineage>
</organism>
<protein>
    <submittedName>
        <fullName evidence="1">Uncharacterized protein</fullName>
    </submittedName>
</protein>
<comment type="caution">
    <text evidence="1">The sequence shown here is derived from an EMBL/GenBank/DDBJ whole genome shotgun (WGS) entry which is preliminary data.</text>
</comment>
<gene>
    <name evidence="1" type="ORF">CARN7_1793</name>
</gene>
<dbReference type="EMBL" id="CABR01000115">
    <property type="protein sequence ID" value="CBI10989.1"/>
    <property type="molecule type" value="Genomic_DNA"/>
</dbReference>
<reference evidence="1" key="1">
    <citation type="submission" date="2009-10" db="EMBL/GenBank/DDBJ databases">
        <title>Diversity of trophic interactions inside an arsenic-rich microbial ecosystem.</title>
        <authorList>
            <person name="Bertin P.N."/>
            <person name="Heinrich-Salmeron A."/>
            <person name="Pelletier E."/>
            <person name="Goulhen-Chollet F."/>
            <person name="Arsene-Ploetze F."/>
            <person name="Gallien S."/>
            <person name="Calteau A."/>
            <person name="Vallenet D."/>
            <person name="Casiot C."/>
            <person name="Chane-Woon-Ming B."/>
            <person name="Giloteaux L."/>
            <person name="Barakat M."/>
            <person name="Bonnefoy V."/>
            <person name="Bruneel O."/>
            <person name="Chandler M."/>
            <person name="Cleiss J."/>
            <person name="Duran R."/>
            <person name="Elbaz-Poulichet F."/>
            <person name="Fonknechten N."/>
            <person name="Lauga B."/>
            <person name="Mornico D."/>
            <person name="Ortet P."/>
            <person name="Schaeffer C."/>
            <person name="Siguier P."/>
            <person name="Alexander Thil Smith A."/>
            <person name="Van Dorsselaer A."/>
            <person name="Weissenbach J."/>
            <person name="Medigue C."/>
            <person name="Le Paslier D."/>
        </authorList>
    </citation>
    <scope>NUCLEOTIDE SEQUENCE</scope>
</reference>
<accession>E6QUR6</accession>
<dbReference type="AlphaFoldDB" id="E6QUR6"/>
<sequence>MPFWRCQQQHADDYSIKRGLQIRYNAYANLTKNRLFTNRITQDNWFLYSTVRFT</sequence>